<dbReference type="CDD" id="cd16440">
    <property type="entry name" value="beta_Kdo_transferase_KpsC_1"/>
    <property type="match status" value="1"/>
</dbReference>
<comment type="caution">
    <text evidence="1">The sequence shown here is derived from an EMBL/GenBank/DDBJ whole genome shotgun (WGS) entry which is preliminary data.</text>
</comment>
<sequence>MPSRALSGCGRVAGGRLSSARLSAVRQVRNFAKACLRSDTQGETGAVTTGLEALNLRRVTAFSRGIIEIPTLGILLGVETFVPRPRARANPSDLDAVVGWGFKATATRARGFASRNGLRYIALEDGFLRSAGNSVVKPPPISVVLDDLGIYYEARQPSRLETLIMQSASDPGLMATGREARRRMVDLGLTKYNTLGKGHPADRLGRRRRVLLIDQTFNDQSVAGAGASAVTFQRMLSEALAAYEASDIVVKSHPDVIAGRARGYLDQDAARHGVDVLREHLGTYELLPWFDEIWTVSSGFGFEALMAGAKVCCFAAAFYAGWGLTDDSRSEVRAQAWMKRRTRGITADMLAAAALVAYPRYADPVRDEALSALTAMDRLAAWRDRYLVETRNFVAVGFSTQKRVVARNFFEAGPGHLSFCEPAEAIELATALSAGLLVWGDRIDPQLEETARRSGLAVTRLGPGPIDARAVATEAVPLPSIAQDDLGIDYDATRASSFEDLVNTAALDQLMVARAAYLGERLVALDRAAATSGGDLKASVLARAEGRPVVVVVGDLLNKAQTRLGQAAIRNNRALLRAARREAPDAYVVFMEPPGLESRRRAGWIPHAALRPYADLILCDPDMSALFEIAAEVHVNTSSLGLLALLYGAKVVSWGMPAYAGWGVTEDRAPIPRRNRRLSRDELLAAIFLLYPRYLDPQTGIPCEAEDLVRRIETLGPGPARSLTSGRRLRNQLIRLEATVRHILFGWMGDKS</sequence>
<dbReference type="Pfam" id="PF05159">
    <property type="entry name" value="Capsule_synth"/>
    <property type="match status" value="3"/>
</dbReference>
<name>A0A947GGW0_9HYPH</name>
<dbReference type="AlphaFoldDB" id="A0A947GGW0"/>
<evidence type="ECO:0000313" key="1">
    <source>
        <dbReference type="EMBL" id="MBT9292925.1"/>
    </source>
</evidence>
<proteinExistence type="predicted"/>
<gene>
    <name evidence="1" type="ORF">KL771_25915</name>
</gene>
<keyword evidence="2" id="KW-1185">Reference proteome</keyword>
<dbReference type="EMBL" id="JAHHZF010000016">
    <property type="protein sequence ID" value="MBT9292925.1"/>
    <property type="molecule type" value="Genomic_DNA"/>
</dbReference>
<organism evidence="1 2">
    <name type="scientific">Prosthecodimorpha staleyi</name>
    <dbReference type="NCBI Taxonomy" id="2840188"/>
    <lineage>
        <taxon>Bacteria</taxon>
        <taxon>Pseudomonadati</taxon>
        <taxon>Pseudomonadota</taxon>
        <taxon>Alphaproteobacteria</taxon>
        <taxon>Hyphomicrobiales</taxon>
        <taxon>Ancalomicrobiaceae</taxon>
        <taxon>Prosthecodimorpha</taxon>
    </lineage>
</organism>
<protein>
    <recommendedName>
        <fullName evidence="3">Capsular polysaccharide biosynthesis protein</fullName>
    </recommendedName>
</protein>
<evidence type="ECO:0000313" key="2">
    <source>
        <dbReference type="Proteomes" id="UP000766595"/>
    </source>
</evidence>
<dbReference type="GO" id="GO:0015774">
    <property type="term" value="P:polysaccharide transport"/>
    <property type="evidence" value="ECO:0007669"/>
    <property type="project" value="InterPro"/>
</dbReference>
<dbReference type="InterPro" id="IPR007833">
    <property type="entry name" value="Capsule_polysaccharide_synth"/>
</dbReference>
<dbReference type="Proteomes" id="UP000766595">
    <property type="component" value="Unassembled WGS sequence"/>
</dbReference>
<accession>A0A947GGW0</accession>
<dbReference type="RefSeq" id="WP_261971423.1">
    <property type="nucleotide sequence ID" value="NZ_JAHHZF010000016.1"/>
</dbReference>
<dbReference type="GO" id="GO:0000271">
    <property type="term" value="P:polysaccharide biosynthetic process"/>
    <property type="evidence" value="ECO:0007669"/>
    <property type="project" value="InterPro"/>
</dbReference>
<evidence type="ECO:0008006" key="3">
    <source>
        <dbReference type="Google" id="ProtNLM"/>
    </source>
</evidence>
<reference evidence="1 2" key="1">
    <citation type="submission" date="2021-06" db="EMBL/GenBank/DDBJ databases">
        <authorList>
            <person name="Grouzdev D.S."/>
            <person name="Koziaeva V."/>
        </authorList>
    </citation>
    <scope>NUCLEOTIDE SEQUENCE [LARGE SCALE GENOMIC DNA]</scope>
    <source>
        <strain evidence="1 2">22</strain>
    </source>
</reference>